<evidence type="ECO:0000313" key="1">
    <source>
        <dbReference type="Ensembl" id="ENSPMGP00000017814.1"/>
    </source>
</evidence>
<dbReference type="Ensembl" id="ENSPMGT00000019006.1">
    <property type="protein sequence ID" value="ENSPMGP00000017814.1"/>
    <property type="gene ID" value="ENSPMGG00000014577.1"/>
</dbReference>
<evidence type="ECO:0000313" key="2">
    <source>
        <dbReference type="Proteomes" id="UP000261520"/>
    </source>
</evidence>
<name>A0A3B4AMI2_9GOBI</name>
<organism evidence="1 2">
    <name type="scientific">Periophthalmus magnuspinnatus</name>
    <dbReference type="NCBI Taxonomy" id="409849"/>
    <lineage>
        <taxon>Eukaryota</taxon>
        <taxon>Metazoa</taxon>
        <taxon>Chordata</taxon>
        <taxon>Craniata</taxon>
        <taxon>Vertebrata</taxon>
        <taxon>Euteleostomi</taxon>
        <taxon>Actinopterygii</taxon>
        <taxon>Neopterygii</taxon>
        <taxon>Teleostei</taxon>
        <taxon>Neoteleostei</taxon>
        <taxon>Acanthomorphata</taxon>
        <taxon>Gobiaria</taxon>
        <taxon>Gobiiformes</taxon>
        <taxon>Gobioidei</taxon>
        <taxon>Gobiidae</taxon>
        <taxon>Oxudercinae</taxon>
        <taxon>Periophthalmus</taxon>
    </lineage>
</organism>
<proteinExistence type="predicted"/>
<reference evidence="1" key="1">
    <citation type="submission" date="2025-08" db="UniProtKB">
        <authorList>
            <consortium name="Ensembl"/>
        </authorList>
    </citation>
    <scope>IDENTIFICATION</scope>
</reference>
<accession>A0A3B4AMI2</accession>
<sequence length="51" mass="5876">MYKGLLVKLSEYLCNNTGMFNARPHECTSLRSSRTRTEMGKKRVVLVVLFP</sequence>
<dbReference type="AlphaFoldDB" id="A0A3B4AMI2"/>
<reference evidence="1" key="2">
    <citation type="submission" date="2025-09" db="UniProtKB">
        <authorList>
            <consortium name="Ensembl"/>
        </authorList>
    </citation>
    <scope>IDENTIFICATION</scope>
</reference>
<keyword evidence="2" id="KW-1185">Reference proteome</keyword>
<protein>
    <submittedName>
        <fullName evidence="1">Uncharacterized protein</fullName>
    </submittedName>
</protein>
<dbReference type="Proteomes" id="UP000261520">
    <property type="component" value="Unplaced"/>
</dbReference>